<dbReference type="SUPFAM" id="SSF53098">
    <property type="entry name" value="Ribonuclease H-like"/>
    <property type="match status" value="1"/>
</dbReference>
<reference evidence="2" key="1">
    <citation type="submission" date="2025-08" db="UniProtKB">
        <authorList>
            <consortium name="RefSeq"/>
        </authorList>
    </citation>
    <scope>IDENTIFICATION</scope>
    <source>
        <tissue evidence="2">Whole organism</tissue>
    </source>
</reference>
<dbReference type="KEGG" id="hazt:125178996"/>
<keyword evidence="1" id="KW-1185">Reference proteome</keyword>
<dbReference type="OMA" id="CISHLAN"/>
<dbReference type="RefSeq" id="XP_047739955.1">
    <property type="nucleotide sequence ID" value="XM_047883999.1"/>
</dbReference>
<protein>
    <submittedName>
        <fullName evidence="2">Uncharacterized protein LOC125178996</fullName>
    </submittedName>
</protein>
<dbReference type="InterPro" id="IPR012337">
    <property type="entry name" value="RNaseH-like_sf"/>
</dbReference>
<dbReference type="PANTHER" id="PTHR37162">
    <property type="entry name" value="HAT FAMILY DIMERISATION DOMAINCONTAINING PROTEIN-RELATED"/>
    <property type="match status" value="1"/>
</dbReference>
<gene>
    <name evidence="2" type="primary">LOC125178996</name>
</gene>
<proteinExistence type="predicted"/>
<accession>A0A979FV31</accession>
<evidence type="ECO:0000313" key="2">
    <source>
        <dbReference type="RefSeq" id="XP_047739955.1"/>
    </source>
</evidence>
<dbReference type="PANTHER" id="PTHR37162:SF1">
    <property type="entry name" value="BED-TYPE DOMAIN-CONTAINING PROTEIN"/>
    <property type="match status" value="1"/>
</dbReference>
<dbReference type="Proteomes" id="UP000694843">
    <property type="component" value="Unplaced"/>
</dbReference>
<sequence length="433" mass="49122">MASPPRKVAKKWYKQSFKEEWLHEKDFKEWLQEDSKEKGVSYCACCKTQIKNANRSMLMAHCKTAKHLNNMKEAKAATKIDSFIKKQIPRESDEVAKAELLISAYIAEHNVPFAHADHLVEVCKRAFHDSSIAKNVKLHATKASYLIQEGIAYHEKWEIVDQCRNEKFSLIIDESTDISVSQVLAVVVRYFDVEKNDVCDSLLDSIVIEDGSASGLCKAVKTTLNDKKIPISNIIGFGSDNCSTMMGNKSGFQTLLKEDIPSVFVMGCVCHSFALCASHAVKMLPSYLESFLKNITFYFSRSSKRNRDFTLIQEVTKTETHKIPKLAQTRWLSRGNVIKIILEQWDALLLYFQSESKEDILDGANNIYQTFKNRGTKHMLLFLNYVFTVPALASTRNSNSNRSGLNDAIWIRVLNNKTTINSTILLHHCSTLG</sequence>
<dbReference type="OrthoDB" id="6375565at2759"/>
<organism evidence="1 2">
    <name type="scientific">Hyalella azteca</name>
    <name type="common">Amphipod</name>
    <dbReference type="NCBI Taxonomy" id="294128"/>
    <lineage>
        <taxon>Eukaryota</taxon>
        <taxon>Metazoa</taxon>
        <taxon>Ecdysozoa</taxon>
        <taxon>Arthropoda</taxon>
        <taxon>Crustacea</taxon>
        <taxon>Multicrustacea</taxon>
        <taxon>Malacostraca</taxon>
        <taxon>Eumalacostraca</taxon>
        <taxon>Peracarida</taxon>
        <taxon>Amphipoda</taxon>
        <taxon>Senticaudata</taxon>
        <taxon>Talitrida</taxon>
        <taxon>Talitroidea</taxon>
        <taxon>Hyalellidae</taxon>
        <taxon>Hyalella</taxon>
    </lineage>
</organism>
<dbReference type="AlphaFoldDB" id="A0A979FV31"/>
<evidence type="ECO:0000313" key="1">
    <source>
        <dbReference type="Proteomes" id="UP000694843"/>
    </source>
</evidence>
<name>A0A979FV31_HYAAZ</name>
<dbReference type="GeneID" id="125178996"/>